<gene>
    <name evidence="2" type="ORF">TNIN_186701</name>
</gene>
<reference evidence="2" key="1">
    <citation type="submission" date="2020-08" db="EMBL/GenBank/DDBJ databases">
        <title>Multicomponent nature underlies the extraordinary mechanical properties of spider dragline silk.</title>
        <authorList>
            <person name="Kono N."/>
            <person name="Nakamura H."/>
            <person name="Mori M."/>
            <person name="Yoshida Y."/>
            <person name="Ohtoshi R."/>
            <person name="Malay A.D."/>
            <person name="Moran D.A.P."/>
            <person name="Tomita M."/>
            <person name="Numata K."/>
            <person name="Arakawa K."/>
        </authorList>
    </citation>
    <scope>NUCLEOTIDE SEQUENCE</scope>
</reference>
<protein>
    <submittedName>
        <fullName evidence="2">Uncharacterized protein</fullName>
    </submittedName>
</protein>
<name>A0A8X6WXE3_9ARAC</name>
<feature type="compositionally biased region" description="Basic and acidic residues" evidence="1">
    <location>
        <begin position="13"/>
        <end position="22"/>
    </location>
</feature>
<evidence type="ECO:0000313" key="3">
    <source>
        <dbReference type="Proteomes" id="UP000886998"/>
    </source>
</evidence>
<accession>A0A8X6WXE3</accession>
<dbReference type="Proteomes" id="UP000886998">
    <property type="component" value="Unassembled WGS sequence"/>
</dbReference>
<evidence type="ECO:0000313" key="2">
    <source>
        <dbReference type="EMBL" id="GFY43119.1"/>
    </source>
</evidence>
<organism evidence="2 3">
    <name type="scientific">Trichonephila inaurata madagascariensis</name>
    <dbReference type="NCBI Taxonomy" id="2747483"/>
    <lineage>
        <taxon>Eukaryota</taxon>
        <taxon>Metazoa</taxon>
        <taxon>Ecdysozoa</taxon>
        <taxon>Arthropoda</taxon>
        <taxon>Chelicerata</taxon>
        <taxon>Arachnida</taxon>
        <taxon>Araneae</taxon>
        <taxon>Araneomorphae</taxon>
        <taxon>Entelegynae</taxon>
        <taxon>Araneoidea</taxon>
        <taxon>Nephilidae</taxon>
        <taxon>Trichonephila</taxon>
        <taxon>Trichonephila inaurata</taxon>
    </lineage>
</organism>
<dbReference type="EMBL" id="BMAV01003490">
    <property type="protein sequence ID" value="GFY43119.1"/>
    <property type="molecule type" value="Genomic_DNA"/>
</dbReference>
<proteinExistence type="predicted"/>
<comment type="caution">
    <text evidence="2">The sequence shown here is derived from an EMBL/GenBank/DDBJ whole genome shotgun (WGS) entry which is preliminary data.</text>
</comment>
<sequence length="90" mass="10030">MDALKCSGNDSPQNKEFKDSLKKGVVAFLSRTPSQPKRKKDKRPPACRGPPSKKTCSGLAPKTPPLPYRDLGLLWKKIVSRGELGRKKKR</sequence>
<dbReference type="AlphaFoldDB" id="A0A8X6WXE3"/>
<evidence type="ECO:0000256" key="1">
    <source>
        <dbReference type="SAM" id="MobiDB-lite"/>
    </source>
</evidence>
<feature type="region of interest" description="Disordered" evidence="1">
    <location>
        <begin position="1"/>
        <end position="63"/>
    </location>
</feature>
<keyword evidence="3" id="KW-1185">Reference proteome</keyword>